<dbReference type="InterPro" id="IPR032477">
    <property type="entry name" value="Glyco_hydro_64"/>
</dbReference>
<evidence type="ECO:0000259" key="2">
    <source>
        <dbReference type="PROSITE" id="PS52006"/>
    </source>
</evidence>
<gene>
    <name evidence="3" type="ORF">AWRI4233_LOCUS4525</name>
</gene>
<feature type="compositionally biased region" description="Low complexity" evidence="1">
    <location>
        <begin position="391"/>
        <end position="406"/>
    </location>
</feature>
<sequence>MVASLPFKLVNDSSSDNVWAYITGINIADGRRVLLQADGKTLYFPENPPAIGSPLAEDCAIPLGKPGNTVTATVPQIAGGRVWFSIHNKLNFLLNPGPALVEPSVLNPSDPNAKVNFGFCEFTLNDAQLYANISYVDFVSNAPIAITLENSAGAVQHVSGMAENGLEGVCADMRAQTQKDGKPWDKLIVQENGKDFRVLNPSHGDAVGANFAGYYEPYVDEVWNYYSTDSRTFTLNTQAGPGVLDGKVSNNQLLIGQEAFGKPNTADIFGCNSGPFTTGPNPTRNAIIPRLAAGFVRTTLVSQTQQPSNPSTYYQTDPTDHYCRIVHEHNLDKKGYGFAYDDVQPDGGVDQSGKVNDGSPALFTIAVGGRHAYAGDAPPASANKVAEEQAEPAPVAESAPAPAPQENGQQQPMQESRPSIPQRKSSGLRGKLSGWKKKFLQ</sequence>
<dbReference type="CDD" id="cd09220">
    <property type="entry name" value="GH64-GluB-like"/>
    <property type="match status" value="1"/>
</dbReference>
<dbReference type="PROSITE" id="PS52006">
    <property type="entry name" value="GH64"/>
    <property type="match status" value="1"/>
</dbReference>
<keyword evidence="4" id="KW-1185">Reference proteome</keyword>
<proteinExistence type="predicted"/>
<dbReference type="OrthoDB" id="5290283at2759"/>
<dbReference type="InterPro" id="IPR037176">
    <property type="entry name" value="Osmotin/thaumatin-like_sf"/>
</dbReference>
<name>A0A9N8PGP9_9PEZI</name>
<dbReference type="PANTHER" id="PTHR38165:SF1">
    <property type="entry name" value="GLUCANASE B"/>
    <property type="match status" value="1"/>
</dbReference>
<comment type="caution">
    <text evidence="3">The sequence shown here is derived from an EMBL/GenBank/DDBJ whole genome shotgun (WGS) entry which is preliminary data.</text>
</comment>
<dbReference type="InterPro" id="IPR037398">
    <property type="entry name" value="Glyco_hydro_64_fam"/>
</dbReference>
<reference evidence="3" key="1">
    <citation type="submission" date="2020-06" db="EMBL/GenBank/DDBJ databases">
        <authorList>
            <person name="Onetto C."/>
        </authorList>
    </citation>
    <scope>NUCLEOTIDE SEQUENCE</scope>
</reference>
<dbReference type="Proteomes" id="UP000714618">
    <property type="component" value="Unassembled WGS sequence"/>
</dbReference>
<evidence type="ECO:0000313" key="4">
    <source>
        <dbReference type="Proteomes" id="UP000714618"/>
    </source>
</evidence>
<dbReference type="PANTHER" id="PTHR38165">
    <property type="match status" value="1"/>
</dbReference>
<protein>
    <recommendedName>
        <fullName evidence="2">GH64 domain-containing protein</fullName>
    </recommendedName>
</protein>
<feature type="region of interest" description="Disordered" evidence="1">
    <location>
        <begin position="378"/>
        <end position="441"/>
    </location>
</feature>
<dbReference type="Pfam" id="PF16483">
    <property type="entry name" value="Glyco_hydro_64"/>
    <property type="match status" value="1"/>
</dbReference>
<dbReference type="Gene3D" id="2.60.110.10">
    <property type="entry name" value="Thaumatin"/>
    <property type="match status" value="1"/>
</dbReference>
<feature type="compositionally biased region" description="Polar residues" evidence="1">
    <location>
        <begin position="407"/>
        <end position="425"/>
    </location>
</feature>
<evidence type="ECO:0000256" key="1">
    <source>
        <dbReference type="SAM" id="MobiDB-lite"/>
    </source>
</evidence>
<accession>A0A9N8PGP9</accession>
<feature type="domain" description="GH64" evidence="2">
    <location>
        <begin position="2"/>
        <end position="354"/>
    </location>
</feature>
<dbReference type="Gene3D" id="3.30.920.50">
    <property type="entry name" value="Beta-1,3-glucanase, C-terminal domain"/>
    <property type="match status" value="1"/>
</dbReference>
<dbReference type="EMBL" id="CAIJEO010000006">
    <property type="protein sequence ID" value="CAD0094335.1"/>
    <property type="molecule type" value="Genomic_DNA"/>
</dbReference>
<organism evidence="3 4">
    <name type="scientific">Aureobasidium mustum</name>
    <dbReference type="NCBI Taxonomy" id="2773714"/>
    <lineage>
        <taxon>Eukaryota</taxon>
        <taxon>Fungi</taxon>
        <taxon>Dikarya</taxon>
        <taxon>Ascomycota</taxon>
        <taxon>Pezizomycotina</taxon>
        <taxon>Dothideomycetes</taxon>
        <taxon>Dothideomycetidae</taxon>
        <taxon>Dothideales</taxon>
        <taxon>Saccotheciaceae</taxon>
        <taxon>Aureobasidium</taxon>
    </lineage>
</organism>
<evidence type="ECO:0000313" key="3">
    <source>
        <dbReference type="EMBL" id="CAD0094335.1"/>
    </source>
</evidence>
<dbReference type="AlphaFoldDB" id="A0A9N8PGP9"/>
<dbReference type="InterPro" id="IPR042517">
    <property type="entry name" value="Glyco_hydro_64_N_2"/>
</dbReference>